<protein>
    <submittedName>
        <fullName evidence="2">2102_t:CDS:1</fullName>
    </submittedName>
</protein>
<gene>
    <name evidence="2" type="ORF">RFULGI_LOCUS17739</name>
</gene>
<evidence type="ECO:0000313" key="2">
    <source>
        <dbReference type="EMBL" id="CAG8801133.1"/>
    </source>
</evidence>
<feature type="compositionally biased region" description="Pro residues" evidence="1">
    <location>
        <begin position="18"/>
        <end position="27"/>
    </location>
</feature>
<reference evidence="2" key="1">
    <citation type="submission" date="2021-06" db="EMBL/GenBank/DDBJ databases">
        <authorList>
            <person name="Kallberg Y."/>
            <person name="Tangrot J."/>
            <person name="Rosling A."/>
        </authorList>
    </citation>
    <scope>NUCLEOTIDE SEQUENCE</scope>
    <source>
        <strain evidence="2">IN212</strain>
    </source>
</reference>
<evidence type="ECO:0000313" key="3">
    <source>
        <dbReference type="Proteomes" id="UP000789396"/>
    </source>
</evidence>
<keyword evidence="3" id="KW-1185">Reference proteome</keyword>
<dbReference type="Proteomes" id="UP000789396">
    <property type="component" value="Unassembled WGS sequence"/>
</dbReference>
<proteinExistence type="predicted"/>
<feature type="non-terminal residue" evidence="2">
    <location>
        <position position="1"/>
    </location>
</feature>
<feature type="compositionally biased region" description="Low complexity" evidence="1">
    <location>
        <begin position="7"/>
        <end position="17"/>
    </location>
</feature>
<dbReference type="AlphaFoldDB" id="A0A9N9PA29"/>
<feature type="compositionally biased region" description="Basic and acidic residues" evidence="1">
    <location>
        <begin position="36"/>
        <end position="48"/>
    </location>
</feature>
<sequence>SPSSSTSLRTAAPLLPSARPPPLPLPSTWPKLKKTVRPEPKKVEKVEGETNEFFKKKSQTLLQNLKVMSDDGRNDNNERKEVKIGEKLIGNDCASLNGDSITNKDIITPVTNDIGVMNN</sequence>
<comment type="caution">
    <text evidence="2">The sequence shown here is derived from an EMBL/GenBank/DDBJ whole genome shotgun (WGS) entry which is preliminary data.</text>
</comment>
<dbReference type="EMBL" id="CAJVPZ010071989">
    <property type="protein sequence ID" value="CAG8801133.1"/>
    <property type="molecule type" value="Genomic_DNA"/>
</dbReference>
<accession>A0A9N9PA29</accession>
<feature type="region of interest" description="Disordered" evidence="1">
    <location>
        <begin position="1"/>
        <end position="48"/>
    </location>
</feature>
<name>A0A9N9PA29_9GLOM</name>
<organism evidence="2 3">
    <name type="scientific">Racocetra fulgida</name>
    <dbReference type="NCBI Taxonomy" id="60492"/>
    <lineage>
        <taxon>Eukaryota</taxon>
        <taxon>Fungi</taxon>
        <taxon>Fungi incertae sedis</taxon>
        <taxon>Mucoromycota</taxon>
        <taxon>Glomeromycotina</taxon>
        <taxon>Glomeromycetes</taxon>
        <taxon>Diversisporales</taxon>
        <taxon>Gigasporaceae</taxon>
        <taxon>Racocetra</taxon>
    </lineage>
</organism>
<evidence type="ECO:0000256" key="1">
    <source>
        <dbReference type="SAM" id="MobiDB-lite"/>
    </source>
</evidence>